<dbReference type="AlphaFoldDB" id="A0A024SME5"/>
<reference evidence="3" key="1">
    <citation type="journal article" date="2013" name="Ind. Biotechnol.">
        <title>Comparative genomics analysis of Trichoderma reesei strains.</title>
        <authorList>
            <person name="Koike H."/>
            <person name="Aerts A."/>
            <person name="LaButti K."/>
            <person name="Grigoriev I.V."/>
            <person name="Baker S.E."/>
        </authorList>
    </citation>
    <scope>NUCLEOTIDE SEQUENCE [LARGE SCALE GENOMIC DNA]</scope>
    <source>
        <strain evidence="3">ATCC 56765 / BCRC 32924 / NRRL 11460 / Rut C-30</strain>
    </source>
</reference>
<evidence type="ECO:0000313" key="2">
    <source>
        <dbReference type="EMBL" id="ETS06987.1"/>
    </source>
</evidence>
<feature type="compositionally biased region" description="Basic residues" evidence="1">
    <location>
        <begin position="120"/>
        <end position="140"/>
    </location>
</feature>
<evidence type="ECO:0000313" key="3">
    <source>
        <dbReference type="Proteomes" id="UP000024376"/>
    </source>
</evidence>
<dbReference type="HOGENOM" id="CLU_1835433_0_0_1"/>
<protein>
    <submittedName>
        <fullName evidence="2">Uncharacterized protein</fullName>
    </submittedName>
</protein>
<evidence type="ECO:0000256" key="1">
    <source>
        <dbReference type="SAM" id="MobiDB-lite"/>
    </source>
</evidence>
<feature type="region of interest" description="Disordered" evidence="1">
    <location>
        <begin position="115"/>
        <end position="140"/>
    </location>
</feature>
<proteinExistence type="predicted"/>
<organism evidence="2 3">
    <name type="scientific">Hypocrea jecorina (strain ATCC 56765 / BCRC 32924 / NRRL 11460 / Rut C-30)</name>
    <name type="common">Trichoderma reesei</name>
    <dbReference type="NCBI Taxonomy" id="1344414"/>
    <lineage>
        <taxon>Eukaryota</taxon>
        <taxon>Fungi</taxon>
        <taxon>Dikarya</taxon>
        <taxon>Ascomycota</taxon>
        <taxon>Pezizomycotina</taxon>
        <taxon>Sordariomycetes</taxon>
        <taxon>Hypocreomycetidae</taxon>
        <taxon>Hypocreales</taxon>
        <taxon>Hypocreaceae</taxon>
        <taxon>Trichoderma</taxon>
    </lineage>
</organism>
<sequence>MSLVHPIGGISLRVSLPEMAVIGATTQPGDCDDRSRKGGKMASSISNTVRLARLPALVFVVVPEVSTVAGAGAGAGAAGEGRREVASRAQPELKLDRLAVVILCMYEQNSAKLSLEDARKKPRKHRHLHLASPTKSKRSV</sequence>
<accession>A0A024SME5</accession>
<dbReference type="Proteomes" id="UP000024376">
    <property type="component" value="Unassembled WGS sequence"/>
</dbReference>
<gene>
    <name evidence="2" type="ORF">M419DRAFT_126416</name>
</gene>
<name>A0A024SME5_HYPJR</name>
<dbReference type="EMBL" id="KI911139">
    <property type="protein sequence ID" value="ETS06987.1"/>
    <property type="molecule type" value="Genomic_DNA"/>
</dbReference>
<dbReference type="KEGG" id="trr:M419DRAFT_126416"/>